<dbReference type="AlphaFoldDB" id="A0A4Z2C9D1"/>
<dbReference type="PANTHER" id="PTHR16263">
    <property type="entry name" value="TETRATRICOPEPTIDE REPEAT PROTEIN 38"/>
    <property type="match status" value="1"/>
</dbReference>
<dbReference type="Proteomes" id="UP000516260">
    <property type="component" value="Chromosome 12"/>
</dbReference>
<evidence type="ECO:0000256" key="3">
    <source>
        <dbReference type="ARBA" id="ARBA00022737"/>
    </source>
</evidence>
<protein>
    <recommendedName>
        <fullName evidence="2">Tetratricopeptide repeat protein 38</fullName>
    </recommendedName>
</protein>
<dbReference type="PANTHER" id="PTHR16263:SF4">
    <property type="entry name" value="TETRATRICOPEPTIDE REPEAT PROTEIN 38"/>
    <property type="match status" value="1"/>
</dbReference>
<name>A0A4Z2C9D1_9TELE</name>
<reference evidence="5 6" key="1">
    <citation type="submission" date="2019-04" db="EMBL/GenBank/DDBJ databases">
        <title>The sequence and de novo assembly of Takifugu bimaculatus genome using PacBio and Hi-C technologies.</title>
        <authorList>
            <person name="Xu P."/>
            <person name="Liu B."/>
            <person name="Zhou Z."/>
        </authorList>
    </citation>
    <scope>NUCLEOTIDE SEQUENCE [LARGE SCALE GENOMIC DNA]</scope>
    <source>
        <strain evidence="5">TB-2018</strain>
        <tissue evidence="5">Muscle</tissue>
    </source>
</reference>
<dbReference type="Gene3D" id="1.25.40.10">
    <property type="entry name" value="Tetratricopeptide repeat domain"/>
    <property type="match status" value="1"/>
</dbReference>
<keyword evidence="3" id="KW-0677">Repeat</keyword>
<evidence type="ECO:0000256" key="4">
    <source>
        <dbReference type="ARBA" id="ARBA00022803"/>
    </source>
</evidence>
<evidence type="ECO:0000256" key="2">
    <source>
        <dbReference type="ARBA" id="ARBA00019992"/>
    </source>
</evidence>
<proteinExistence type="inferred from homology"/>
<accession>A0A4Z2C9D1</accession>
<evidence type="ECO:0000313" key="5">
    <source>
        <dbReference type="EMBL" id="TNN00788.1"/>
    </source>
</evidence>
<comment type="similarity">
    <text evidence="1">Belongs to the TTC38 family.</text>
</comment>
<gene>
    <name evidence="5" type="ORF">fugu_012034</name>
</gene>
<dbReference type="InterPro" id="IPR011990">
    <property type="entry name" value="TPR-like_helical_dom_sf"/>
</dbReference>
<dbReference type="EMBL" id="SWLE01000004">
    <property type="protein sequence ID" value="TNN00788.1"/>
    <property type="molecule type" value="Genomic_DNA"/>
</dbReference>
<comment type="caution">
    <text evidence="5">The sequence shown here is derived from an EMBL/GenBank/DDBJ whole genome shotgun (WGS) entry which is preliminary data.</text>
</comment>
<sequence length="526" mass="59692">MAEPATPQQRMYGRLAAISTDVGEVSATSALKAVLVNHIAVFAPSIRGRRNKYSHSFIIPALKWVLRSSRAWRDEGLTLSTSSNEACKLYDAILTQYVKWKNDETMGGIEGCISALQAADPNFVMGHMISTGLELVGTASTTRLNERLAGAVRRTVELANAQDITHREKLHVRAMELFSHGDFPKAADAWEDILLDHPTDMTALKFAHDTYFYMGAQLPMRDSVIRVLPHWKPHNPLYRYLNGMLSFGLLETRLYDQAEKVAMEGLALTPDDAWAVHSLAHVYEMRAEVDKSLSFFERTEKDWQSADMLASHNNWHWALNFIEKGQYEAALEIFDSKIFRFCKSSGAMLDIVDACSLLYRLEMEGVCVKDRWQELFQVTRPHSDDHVTLFNDFHFLMVSLGAKDSSTSRRLLEGLQELSKEPGNNQQHHLAGTVGMPMCQAMIEYDQGNHDRAFELLYPLRYKILGIGGSDAQRDLFSQLMVHAAMKSEKKRNQKLGRCLLMERDTVRPNSPLTQRLMRKALVLHD</sequence>
<keyword evidence="4" id="KW-0802">TPR repeat</keyword>
<keyword evidence="6" id="KW-1185">Reference proteome</keyword>
<dbReference type="SUPFAM" id="SSF48452">
    <property type="entry name" value="TPR-like"/>
    <property type="match status" value="1"/>
</dbReference>
<dbReference type="CDD" id="cd05804">
    <property type="entry name" value="StaR_like"/>
    <property type="match status" value="1"/>
</dbReference>
<dbReference type="InterPro" id="IPR033891">
    <property type="entry name" value="TTC38"/>
</dbReference>
<evidence type="ECO:0000256" key="1">
    <source>
        <dbReference type="ARBA" id="ARBA00005857"/>
    </source>
</evidence>
<evidence type="ECO:0000313" key="6">
    <source>
        <dbReference type="Proteomes" id="UP000516260"/>
    </source>
</evidence>
<organism evidence="5 6">
    <name type="scientific">Takifugu bimaculatus</name>
    <dbReference type="NCBI Taxonomy" id="433685"/>
    <lineage>
        <taxon>Eukaryota</taxon>
        <taxon>Metazoa</taxon>
        <taxon>Chordata</taxon>
        <taxon>Craniata</taxon>
        <taxon>Vertebrata</taxon>
        <taxon>Euteleostomi</taxon>
        <taxon>Actinopterygii</taxon>
        <taxon>Neopterygii</taxon>
        <taxon>Teleostei</taxon>
        <taxon>Neoteleostei</taxon>
        <taxon>Acanthomorphata</taxon>
        <taxon>Eupercaria</taxon>
        <taxon>Tetraodontiformes</taxon>
        <taxon>Tetradontoidea</taxon>
        <taxon>Tetraodontidae</taxon>
        <taxon>Takifugu</taxon>
    </lineage>
</organism>